<sequence length="886" mass="104258">MTQASHTSINDGRRREPDDGHGEWVRGKVTSLTREIMEGTDGSPMMLKKLRVLQSSCLSSLSRLREIQSSSAVGFGSQASTADPGLALEKVVRDQAYRIAALEEKLERQGEVYGNVLPAQAEYVKELEAAVAGMEKEVSELRAANERDKESFQDMVKVVEREKIRAQRLEGKCGMLSGFASEVHERVRTGRERMVGMMASYRDRDVLRRCFEVIRGESREGKEGRVKMERFLAKWKNQGSSKCFIAWERYVAEEKRYKVLIRRFVGRMNNGVMFRVIARWIELVEERKHDRAVVGRFRARMLNMELGRSLRTWVEFRDARRGARKIARRAFGRLIHGIVADAFHIWAGCLGDEETERKKVRAFKVLVRALNKQVGKGWETWKGWVRERRREEGVLRRFGARMMRREVSKGFGGWREFVERRKRVRRIVGRMIGGMDEVWVKEAWVVWKESVRERGWEEMKGLLEEKTRRVEELEAKLEMLETAGKDRAMTAAKRMVQQWKSGLTIRVFGAWREWSRGELEGRVKMERFVKKWKNLAVNGCFVSWVSYVSESRRYRGVVGRFVSRMRMRVVAMCFDGIARFAREGKRERAVLDKFRRRWGNMTMARGFGGWRGYVGRRKWCRGLLLRCVNGKLAGGLGKWADVVRWMKEEEDETTRREHVMEKFARNMRLRGAAKCVRAWRESVRVRKWLRGLMRRCVGGSYFALLGDGFEMWKGNVERIRREEAGMTVERLRVSVEAMGKELEVLREVKREYVCYKVLGRWKVVYEGLGRDAWMRWRNAVEHSKAEDGARQVMRLALMRHVRQQEHRAWRKWMIFARERTEKLKSCCGMVVHSLIRMRNFHLHRSFRKWLDMGRKEEQFKQQKLAERKLVVTKASQALAMLERGVM</sequence>
<feature type="coiled-coil region" evidence="1">
    <location>
        <begin position="456"/>
        <end position="483"/>
    </location>
</feature>
<dbReference type="EMBL" id="BRXZ01003699">
    <property type="protein sequence ID" value="GMH60170.1"/>
    <property type="molecule type" value="Genomic_DNA"/>
</dbReference>
<dbReference type="OrthoDB" id="195537at2759"/>
<feature type="compositionally biased region" description="Polar residues" evidence="2">
    <location>
        <begin position="1"/>
        <end position="10"/>
    </location>
</feature>
<evidence type="ECO:0000256" key="2">
    <source>
        <dbReference type="SAM" id="MobiDB-lite"/>
    </source>
</evidence>
<evidence type="ECO:0000256" key="1">
    <source>
        <dbReference type="SAM" id="Coils"/>
    </source>
</evidence>
<name>A0A9W7DZW2_9STRA</name>
<protein>
    <submittedName>
        <fullName evidence="3">Uncharacterized protein</fullName>
    </submittedName>
</protein>
<reference evidence="3" key="1">
    <citation type="submission" date="2022-07" db="EMBL/GenBank/DDBJ databases">
        <title>Genome analysis of Parmales, a sister group of diatoms, reveals the evolutionary specialization of diatoms from phago-mixotrophs to photoautotrophs.</title>
        <authorList>
            <person name="Ban H."/>
            <person name="Sato S."/>
            <person name="Yoshikawa S."/>
            <person name="Kazumasa Y."/>
            <person name="Nakamura Y."/>
            <person name="Ichinomiya M."/>
            <person name="Saitoh K."/>
            <person name="Sato N."/>
            <person name="Blanc-Mathieu R."/>
            <person name="Endo H."/>
            <person name="Kuwata A."/>
            <person name="Ogata H."/>
        </authorList>
    </citation>
    <scope>NUCLEOTIDE SEQUENCE</scope>
</reference>
<dbReference type="Proteomes" id="UP001165082">
    <property type="component" value="Unassembled WGS sequence"/>
</dbReference>
<feature type="non-terminal residue" evidence="3">
    <location>
        <position position="886"/>
    </location>
</feature>
<evidence type="ECO:0000313" key="4">
    <source>
        <dbReference type="Proteomes" id="UP001165082"/>
    </source>
</evidence>
<evidence type="ECO:0000313" key="3">
    <source>
        <dbReference type="EMBL" id="GMH60170.1"/>
    </source>
</evidence>
<keyword evidence="1" id="KW-0175">Coiled coil</keyword>
<proteinExistence type="predicted"/>
<feature type="compositionally biased region" description="Basic and acidic residues" evidence="2">
    <location>
        <begin position="11"/>
        <end position="24"/>
    </location>
</feature>
<dbReference type="AlphaFoldDB" id="A0A9W7DZW2"/>
<accession>A0A9W7DZW2</accession>
<keyword evidence="4" id="KW-1185">Reference proteome</keyword>
<feature type="region of interest" description="Disordered" evidence="2">
    <location>
        <begin position="1"/>
        <end position="24"/>
    </location>
</feature>
<comment type="caution">
    <text evidence="3">The sequence shown here is derived from an EMBL/GenBank/DDBJ whole genome shotgun (WGS) entry which is preliminary data.</text>
</comment>
<feature type="coiled-coil region" evidence="1">
    <location>
        <begin position="124"/>
        <end position="151"/>
    </location>
</feature>
<organism evidence="3 4">
    <name type="scientific">Triparma retinervis</name>
    <dbReference type="NCBI Taxonomy" id="2557542"/>
    <lineage>
        <taxon>Eukaryota</taxon>
        <taxon>Sar</taxon>
        <taxon>Stramenopiles</taxon>
        <taxon>Ochrophyta</taxon>
        <taxon>Bolidophyceae</taxon>
        <taxon>Parmales</taxon>
        <taxon>Triparmaceae</taxon>
        <taxon>Triparma</taxon>
    </lineage>
</organism>
<gene>
    <name evidence="3" type="ORF">TrRE_jg11663</name>
</gene>